<feature type="domain" description="DUF1540" evidence="1">
    <location>
        <begin position="61"/>
        <end position="92"/>
    </location>
</feature>
<name>A0ABP7C5E9_9MICC</name>
<reference evidence="3" key="1">
    <citation type="journal article" date="2019" name="Int. J. Syst. Evol. Microbiol.">
        <title>The Global Catalogue of Microorganisms (GCM) 10K type strain sequencing project: providing services to taxonomists for standard genome sequencing and annotation.</title>
        <authorList>
            <consortium name="The Broad Institute Genomics Platform"/>
            <consortium name="The Broad Institute Genome Sequencing Center for Infectious Disease"/>
            <person name="Wu L."/>
            <person name="Ma J."/>
        </authorList>
    </citation>
    <scope>NUCLEOTIDE SEQUENCE [LARGE SCALE GENOMIC DNA]</scope>
    <source>
        <strain evidence="3">JCM 30742</strain>
    </source>
</reference>
<evidence type="ECO:0000259" key="1">
    <source>
        <dbReference type="Pfam" id="PF07561"/>
    </source>
</evidence>
<feature type="domain" description="DUF1540" evidence="1">
    <location>
        <begin position="10"/>
        <end position="42"/>
    </location>
</feature>
<dbReference type="InterPro" id="IPR011437">
    <property type="entry name" value="DUF1540"/>
</dbReference>
<keyword evidence="3" id="KW-1185">Reference proteome</keyword>
<dbReference type="Pfam" id="PF07561">
    <property type="entry name" value="DUF1540"/>
    <property type="match status" value="2"/>
</dbReference>
<sequence>MTATANVSDCTVVNCSFNDHSNCQAAGITIGGGEDHASCATFIDTGMHGGLRKVLATVGACQRAECVHNDQLMCSAPEVHVGPGADNADCLTYEHAEGKTAGLAGGAAD</sequence>
<dbReference type="EMBL" id="BAABEO010000011">
    <property type="protein sequence ID" value="GAA3679955.1"/>
    <property type="molecule type" value="Genomic_DNA"/>
</dbReference>
<comment type="caution">
    <text evidence="2">The sequence shown here is derived from an EMBL/GenBank/DDBJ whole genome shotgun (WGS) entry which is preliminary data.</text>
</comment>
<proteinExistence type="predicted"/>
<protein>
    <recommendedName>
        <fullName evidence="1">DUF1540 domain-containing protein</fullName>
    </recommendedName>
</protein>
<organism evidence="2 3">
    <name type="scientific">Arthrobacter ginkgonis</name>
    <dbReference type="NCBI Taxonomy" id="1630594"/>
    <lineage>
        <taxon>Bacteria</taxon>
        <taxon>Bacillati</taxon>
        <taxon>Actinomycetota</taxon>
        <taxon>Actinomycetes</taxon>
        <taxon>Micrococcales</taxon>
        <taxon>Micrococcaceae</taxon>
        <taxon>Arthrobacter</taxon>
    </lineage>
</organism>
<gene>
    <name evidence="2" type="ORF">GCM10023081_17660</name>
</gene>
<dbReference type="Proteomes" id="UP001500752">
    <property type="component" value="Unassembled WGS sequence"/>
</dbReference>
<accession>A0ABP7C5E9</accession>
<evidence type="ECO:0000313" key="3">
    <source>
        <dbReference type="Proteomes" id="UP001500752"/>
    </source>
</evidence>
<evidence type="ECO:0000313" key="2">
    <source>
        <dbReference type="EMBL" id="GAA3679955.1"/>
    </source>
</evidence>
<dbReference type="RefSeq" id="WP_345150119.1">
    <property type="nucleotide sequence ID" value="NZ_BAABEO010000011.1"/>
</dbReference>